<dbReference type="InterPro" id="IPR016024">
    <property type="entry name" value="ARM-type_fold"/>
</dbReference>
<dbReference type="Gene3D" id="1.25.40.410">
    <property type="match status" value="1"/>
</dbReference>
<dbReference type="InterPro" id="IPR011993">
    <property type="entry name" value="PH-like_dom_sf"/>
</dbReference>
<dbReference type="InterPro" id="IPR021816">
    <property type="entry name" value="DOCK_C/D_N"/>
</dbReference>
<sequence>MAERRFTRGLCKPGMAAQVRENVSQAVKATATQVKPRLADPIDFEEYVSKNKVMLNNDPLRELLMYPPDDISHCVTPRVTRTLQSLAAVHLESEDMNSPLVNQCLATYSQDLTTITHKYLPYAGSYLHLPRLPRIDDLKEQVYEVDTDIEQGDLAILTNGENILKKGYLLKGPESGNEKIFGNFSSKTFKRRFACLRQEVDGTYLLEFHKDERKHDPKGTVVMDFCTQITRNPKRGKCCFELQIAECGKSILLSAESEGDLEDWIDKLTRVIHADKPQDETRTERGLTPPSSNYGTLRGLEHSLNPQLIKYAHETDFSIAQARREDRHQLFTCYPSLPRSESENGSVELKDESLVWPYEEKFGTRFRVLFESIKFRLQAPLDSGDGPLSQLEPYMTLASLYDVSRGCKISEDFHFDLNSPMARSLLLKNKKKSDEPKDTTAISSLPLALAGVPEEWIAHPKQAVMSVTRPNSDVYLVIRIEKVLQGSVSQTVEPYLKTPDPKTIQKLQRTIKTCCYRLGEFRMPFGWCARPLFKNSGNLDTESDFCPIYRCEEKRLSETEFIKMLADYRKPEKMNKLTVIPGSVTAQILPMEVTLPNSLTPALEPVKPFPNPPTHEPTVEVQEFPSVCVDDIHPHVSYRNHLYIYPHHLHYDNQKSFSRARNLVCSVEIRDSDSDGAMPLKALYGRPGSGTLTTRMSTVVLHHNTLPEWGEEVKILLPHNLTASHHLLFTFSHIAIEAAKGGKREVPVETVVGYSWLPLTHKGRLITDEQVLPVAAHLPAKYLSIEPLGLGKGFAGPEVRWVDNQKNVFRMSMRLVSTILSPDQHLHNFFQSSSSLVPLLGPGSGGGGGGGGGSSSGGSASSPRPTQPTDGEMLKNLKALHALEVGTVVAFLPTVLNQLFGVLLQSGPDVATHVTRVLVHIVHQCYEAGRDDILNSYIKYVMSVWCQGRRTVHQELCHSLAELLQPSSTDHLTATRVLRHAHYFFAFVTRSMALHLLTTARIKMVRNERFSEEYQTEVRSVVELVSTYIVQRYKDIPVDTRAANIALAHFLKRCLSMMDRGYIFGLIKVYLEHFNTGDPIVLHVYKFTLLRVVCSHEHFVPLNLPIFNTPHSPDPKKAKLRHGKFIFVPFNLPIFNTPHSPDPKKAKLRHGEFIFVPFNLPIFNTPHSPDPKKAKLRHGTDEFHLSADFSSHHFLVGALVSEVRSALGEVAEVQRVAVGVLRDLLAKHSFDDRYLQSGHQGRIACLYFPLVTVLLENVKRLSWPVVPSSTNLSQRRPVDPRASTRTRLGRSGGGSIDMSSYSGTPSRKGSGRGGDTSSLMAASSRSGGGYGGIVGDSSYLAIIAGPGGVGTPQATLINGRSSSSLESEEHAPSVANSDLLEEEGEDDTHTEDGSKTHSRNLSVAFAGESGPVRYDKLCPGEVRDLLLCFLHILKNIPESHLLSWWLTLSHQTLTSFFTLLQLCLHHFKYNGKRQIVKEQAPKKASTLPAKLPPPYSGSRMSTATDSYSVSSHEGEGWLRALQEANLASEVGIIVLDALGSFTTHCRDILTSDGAEAIMQQVFSLHLLFLQLGQSESVMKHVFASLRAFINNFPRTLFQGDATLCGSLCFEMLKCCNSKLTNLRHEACAVLYLLMRSNYEFTRRTGINRVHLQVIISVSQLLGEIIGLNNSRFQESMALINSYASSDKAMNNTGFGSEVRDLTKRIRTVLVATAQMREHERDPEMLCDLQHSLAASYAATPELRTTWLQAMAKHHVKNGDLSEAAFCQLHIAALMAEYLKHQGEFPEGCQSFSIISHNIPRDESNLRLDAGLVDTVFTMDSLIAQLEVGAGLVERAERYELLGNLYRILVPIYEARRNYPALVQCYSHLYQAYTRVVEVNASQKRLLGRYYRVAFYGPTYFEDEAGKEYVYKEPKVTSLAEISERLYHQYCDKFGKEAVKMIMDSNYVEADELESRYAYIQVTHVMPYFPEEERAGRQTEFERNNNVSTFMFETPFTQGADGRAHGKLEEQWKRRVILRTAYSFPYVKKRIPMVDTEVLEMSPIEVAIDEMESRVKELTEIILKKPTDIKKLQLKLQGSISVQVNAGPLAYASTFLEESHSVAYPVNQVSRLKDVYREFVCISKDALDLNSQVISSDQYEYQMALESNFSELLQSLSSILNEPLLAAQVAVDSVLKRSSHHYLSMISSPGATSSPALSLLLPPSLPACAPYSTSWMSFSAATPNLL</sequence>
<feature type="domain" description="DOCKER" evidence="7">
    <location>
        <begin position="1734"/>
        <end position="2164"/>
    </location>
</feature>
<evidence type="ECO:0000256" key="1">
    <source>
        <dbReference type="ARBA" id="ARBA00022553"/>
    </source>
</evidence>
<comment type="caution">
    <text evidence="8">The sequence shown here is derived from an EMBL/GenBank/DDBJ whole genome shotgun (WGS) entry which is preliminary data.</text>
</comment>
<dbReference type="InterPro" id="IPR046769">
    <property type="entry name" value="DOCKER_Lobe_A"/>
</dbReference>
<feature type="region of interest" description="Disordered" evidence="4">
    <location>
        <begin position="1269"/>
        <end position="1323"/>
    </location>
</feature>
<dbReference type="GO" id="GO:0005085">
    <property type="term" value="F:guanyl-nucleotide exchange factor activity"/>
    <property type="evidence" value="ECO:0007669"/>
    <property type="project" value="UniProtKB-KW"/>
</dbReference>
<evidence type="ECO:0000313" key="9">
    <source>
        <dbReference type="Proteomes" id="UP001292094"/>
    </source>
</evidence>
<dbReference type="Gene3D" id="2.30.29.30">
    <property type="entry name" value="Pleckstrin-homology domain (PH domain)/Phosphotyrosine-binding domain (PTB)"/>
    <property type="match status" value="1"/>
</dbReference>
<comment type="similarity">
    <text evidence="3">Belongs to the DOCK family.</text>
</comment>
<dbReference type="InterPro" id="IPR026791">
    <property type="entry name" value="DOCK"/>
</dbReference>
<feature type="compositionally biased region" description="Polar residues" evidence="4">
    <location>
        <begin position="1297"/>
        <end position="1307"/>
    </location>
</feature>
<feature type="domain" description="C2 DOCK-type" evidence="6">
    <location>
        <begin position="639"/>
        <end position="816"/>
    </location>
</feature>
<evidence type="ECO:0000259" key="6">
    <source>
        <dbReference type="PROSITE" id="PS51650"/>
    </source>
</evidence>
<dbReference type="PROSITE" id="PS50003">
    <property type="entry name" value="PH_DOMAIN"/>
    <property type="match status" value="1"/>
</dbReference>
<dbReference type="Gene3D" id="2.60.40.150">
    <property type="entry name" value="C2 domain"/>
    <property type="match status" value="1"/>
</dbReference>
<dbReference type="PANTHER" id="PTHR23317:SF26">
    <property type="entry name" value="ZIZIMIN, ISOFORM K"/>
    <property type="match status" value="1"/>
</dbReference>
<dbReference type="Pfam" id="PF00169">
    <property type="entry name" value="PH"/>
    <property type="match status" value="1"/>
</dbReference>
<dbReference type="Proteomes" id="UP001292094">
    <property type="component" value="Unassembled WGS sequence"/>
</dbReference>
<gene>
    <name evidence="8" type="ORF">Pmani_009878</name>
</gene>
<feature type="region of interest" description="Disordered" evidence="4">
    <location>
        <begin position="841"/>
        <end position="871"/>
    </location>
</feature>
<dbReference type="SUPFAM" id="SSF50729">
    <property type="entry name" value="PH domain-like"/>
    <property type="match status" value="1"/>
</dbReference>
<keyword evidence="2" id="KW-0344">Guanine-nucleotide releasing factor</keyword>
<dbReference type="InterPro" id="IPR043162">
    <property type="entry name" value="DOCK_C_lobe_C"/>
</dbReference>
<dbReference type="PANTHER" id="PTHR23317">
    <property type="entry name" value="DEDICATOR OF CYTOKINESIS DOCK"/>
    <property type="match status" value="1"/>
</dbReference>
<feature type="region of interest" description="Disordered" evidence="4">
    <location>
        <begin position="275"/>
        <end position="298"/>
    </location>
</feature>
<accession>A0AAE1UHY1</accession>
<dbReference type="InterPro" id="IPR027007">
    <property type="entry name" value="C2_DOCK-type_domain"/>
</dbReference>
<dbReference type="InterPro" id="IPR043161">
    <property type="entry name" value="DOCK_C_lobe_A"/>
</dbReference>
<evidence type="ECO:0000256" key="4">
    <source>
        <dbReference type="SAM" id="MobiDB-lite"/>
    </source>
</evidence>
<proteinExistence type="inferred from homology"/>
<dbReference type="Pfam" id="PF20421">
    <property type="entry name" value="DHR-2_Lobe_C"/>
    <property type="match status" value="1"/>
</dbReference>
<feature type="domain" description="PH" evidence="5">
    <location>
        <begin position="162"/>
        <end position="273"/>
    </location>
</feature>
<evidence type="ECO:0008006" key="10">
    <source>
        <dbReference type="Google" id="ProtNLM"/>
    </source>
</evidence>
<reference evidence="8" key="1">
    <citation type="submission" date="2023-11" db="EMBL/GenBank/DDBJ databases">
        <title>Genome assemblies of two species of porcelain crab, Petrolisthes cinctipes and Petrolisthes manimaculis (Anomura: Porcellanidae).</title>
        <authorList>
            <person name="Angst P."/>
        </authorList>
    </citation>
    <scope>NUCLEOTIDE SEQUENCE</scope>
    <source>
        <strain evidence="8">PB745_02</strain>
        <tissue evidence="8">Gill</tissue>
    </source>
</reference>
<feature type="compositionally biased region" description="Acidic residues" evidence="4">
    <location>
        <begin position="1379"/>
        <end position="1389"/>
    </location>
</feature>
<feature type="region of interest" description="Disordered" evidence="4">
    <location>
        <begin position="1354"/>
        <end position="1400"/>
    </location>
</feature>
<feature type="compositionally biased region" description="Basic and acidic residues" evidence="4">
    <location>
        <begin position="275"/>
        <end position="285"/>
    </location>
</feature>
<evidence type="ECO:0000259" key="7">
    <source>
        <dbReference type="PROSITE" id="PS51651"/>
    </source>
</evidence>
<dbReference type="InterPro" id="IPR001849">
    <property type="entry name" value="PH_domain"/>
</dbReference>
<evidence type="ECO:0000259" key="5">
    <source>
        <dbReference type="PROSITE" id="PS50003"/>
    </source>
</evidence>
<name>A0AAE1UHY1_9EUCA</name>
<dbReference type="InterPro" id="IPR027357">
    <property type="entry name" value="DOCKER_dom"/>
</dbReference>
<dbReference type="Pfam" id="PF14429">
    <property type="entry name" value="DOCK-C2"/>
    <property type="match status" value="1"/>
</dbReference>
<dbReference type="EMBL" id="JAWZYT010000777">
    <property type="protein sequence ID" value="KAK4319159.1"/>
    <property type="molecule type" value="Genomic_DNA"/>
</dbReference>
<organism evidence="8 9">
    <name type="scientific">Petrolisthes manimaculis</name>
    <dbReference type="NCBI Taxonomy" id="1843537"/>
    <lineage>
        <taxon>Eukaryota</taxon>
        <taxon>Metazoa</taxon>
        <taxon>Ecdysozoa</taxon>
        <taxon>Arthropoda</taxon>
        <taxon>Crustacea</taxon>
        <taxon>Multicrustacea</taxon>
        <taxon>Malacostraca</taxon>
        <taxon>Eumalacostraca</taxon>
        <taxon>Eucarida</taxon>
        <taxon>Decapoda</taxon>
        <taxon>Pleocyemata</taxon>
        <taxon>Anomura</taxon>
        <taxon>Galatheoidea</taxon>
        <taxon>Porcellanidae</taxon>
        <taxon>Petrolisthes</taxon>
    </lineage>
</organism>
<dbReference type="GO" id="GO:0007264">
    <property type="term" value="P:small GTPase-mediated signal transduction"/>
    <property type="evidence" value="ECO:0007669"/>
    <property type="project" value="InterPro"/>
</dbReference>
<evidence type="ECO:0000256" key="3">
    <source>
        <dbReference type="PROSITE-ProRule" id="PRU00983"/>
    </source>
</evidence>
<dbReference type="Gene3D" id="1.20.58.740">
    <property type="match status" value="1"/>
</dbReference>
<dbReference type="InterPro" id="IPR046773">
    <property type="entry name" value="DOCKER_Lobe_C"/>
</dbReference>
<dbReference type="Pfam" id="PF06920">
    <property type="entry name" value="DHR-2_Lobe_A"/>
    <property type="match status" value="1"/>
</dbReference>
<evidence type="ECO:0000313" key="8">
    <source>
        <dbReference type="EMBL" id="KAK4319159.1"/>
    </source>
</evidence>
<dbReference type="InterPro" id="IPR046770">
    <property type="entry name" value="DOCKER_Lobe_B"/>
</dbReference>
<protein>
    <recommendedName>
        <fullName evidence="10">Dedicator of cytokinesis protein 9</fullName>
    </recommendedName>
</protein>
<dbReference type="Pfam" id="PF20422">
    <property type="entry name" value="DHR-2_Lobe_B"/>
    <property type="match status" value="1"/>
</dbReference>
<keyword evidence="1" id="KW-0597">Phosphoprotein</keyword>
<evidence type="ECO:0000256" key="2">
    <source>
        <dbReference type="ARBA" id="ARBA00022658"/>
    </source>
</evidence>
<dbReference type="SMART" id="SM00233">
    <property type="entry name" value="PH"/>
    <property type="match status" value="1"/>
</dbReference>
<keyword evidence="9" id="KW-1185">Reference proteome</keyword>
<dbReference type="InterPro" id="IPR035892">
    <property type="entry name" value="C2_domain_sf"/>
</dbReference>
<dbReference type="Pfam" id="PF11878">
    <property type="entry name" value="DOCK_C-D_N"/>
    <property type="match status" value="1"/>
</dbReference>
<feature type="region of interest" description="Disordered" evidence="4">
    <location>
        <begin position="1480"/>
        <end position="1502"/>
    </location>
</feature>
<feature type="compositionally biased region" description="Polar residues" evidence="4">
    <location>
        <begin position="1354"/>
        <end position="1365"/>
    </location>
</feature>
<dbReference type="PROSITE" id="PS51651">
    <property type="entry name" value="DOCKER"/>
    <property type="match status" value="1"/>
</dbReference>
<dbReference type="PROSITE" id="PS51650">
    <property type="entry name" value="C2_DOCK"/>
    <property type="match status" value="1"/>
</dbReference>
<dbReference type="SUPFAM" id="SSF48371">
    <property type="entry name" value="ARM repeat"/>
    <property type="match status" value="1"/>
</dbReference>
<feature type="compositionally biased region" description="Gly residues" evidence="4">
    <location>
        <begin position="842"/>
        <end position="856"/>
    </location>
</feature>